<dbReference type="InterPro" id="IPR016477">
    <property type="entry name" value="Fructo-/Ketosamine-3-kinase"/>
</dbReference>
<dbReference type="SUPFAM" id="SSF56112">
    <property type="entry name" value="Protein kinase-like (PK-like)"/>
    <property type="match status" value="1"/>
</dbReference>
<gene>
    <name evidence="3" type="ORF">ACFOEE_02570</name>
</gene>
<sequence>MWNVVCQQLSEVLHQPFEISKKSEIPGHHYERRFRISNGNVQFLVKVARIEALERFECEANSRSLLIRDSDFLVADTILIGTTLEFAYMVIEWVTTEPQQDNWFSCGELLAKMHSRHEQKMYGFEDDNYLQATLQPNRWHKKWDTFFAEERIGWQLQLLAEQGIHMVSDISAFVGTIRDLLPHQVTPSLLHGDFWRGNIGFHDNKPCLFKPACYYGDREVDIATSELFGPLPNAFYQGYESVYPLHHGYQERKAIYQLYPILHQANAYAGNYLMQAKQRIDEILR</sequence>
<dbReference type="PIRSF" id="PIRSF006221">
    <property type="entry name" value="Ketosamine-3-kinase"/>
    <property type="match status" value="1"/>
</dbReference>
<protein>
    <submittedName>
        <fullName evidence="3">Fructosamine kinase family protein</fullName>
    </submittedName>
</protein>
<dbReference type="Proteomes" id="UP001595453">
    <property type="component" value="Unassembled WGS sequence"/>
</dbReference>
<dbReference type="Pfam" id="PF03881">
    <property type="entry name" value="Fructosamin_kin"/>
    <property type="match status" value="1"/>
</dbReference>
<dbReference type="GO" id="GO:0016301">
    <property type="term" value="F:kinase activity"/>
    <property type="evidence" value="ECO:0007669"/>
    <property type="project" value="UniProtKB-KW"/>
</dbReference>
<keyword evidence="2 3" id="KW-0418">Kinase</keyword>
<comment type="caution">
    <text evidence="3">The sequence shown here is derived from an EMBL/GenBank/DDBJ whole genome shotgun (WGS) entry which is preliminary data.</text>
</comment>
<name>A0ABV7CFN8_9GAMM</name>
<evidence type="ECO:0000313" key="3">
    <source>
        <dbReference type="EMBL" id="MFC3031412.1"/>
    </source>
</evidence>
<keyword evidence="4" id="KW-1185">Reference proteome</keyword>
<evidence type="ECO:0000313" key="4">
    <source>
        <dbReference type="Proteomes" id="UP001595453"/>
    </source>
</evidence>
<dbReference type="PANTHER" id="PTHR12149:SF8">
    <property type="entry name" value="PROTEIN-RIBULOSAMINE 3-KINASE"/>
    <property type="match status" value="1"/>
</dbReference>
<reference evidence="4" key="1">
    <citation type="journal article" date="2019" name="Int. J. Syst. Evol. Microbiol.">
        <title>The Global Catalogue of Microorganisms (GCM) 10K type strain sequencing project: providing services to taxonomists for standard genome sequencing and annotation.</title>
        <authorList>
            <consortium name="The Broad Institute Genomics Platform"/>
            <consortium name="The Broad Institute Genome Sequencing Center for Infectious Disease"/>
            <person name="Wu L."/>
            <person name="Ma J."/>
        </authorList>
    </citation>
    <scope>NUCLEOTIDE SEQUENCE [LARGE SCALE GENOMIC DNA]</scope>
    <source>
        <strain evidence="4">KCTC 42730</strain>
    </source>
</reference>
<comment type="similarity">
    <text evidence="1 2">Belongs to the fructosamine kinase family.</text>
</comment>
<accession>A0ABV7CFN8</accession>
<dbReference type="RefSeq" id="WP_377120611.1">
    <property type="nucleotide sequence ID" value="NZ_JBHRSD010000002.1"/>
</dbReference>
<dbReference type="Gene3D" id="3.30.200.20">
    <property type="entry name" value="Phosphorylase Kinase, domain 1"/>
    <property type="match status" value="1"/>
</dbReference>
<dbReference type="InterPro" id="IPR011009">
    <property type="entry name" value="Kinase-like_dom_sf"/>
</dbReference>
<keyword evidence="2" id="KW-0808">Transferase</keyword>
<organism evidence="3 4">
    <name type="scientific">Pseudoalteromonas fenneropenaei</name>
    <dbReference type="NCBI Taxonomy" id="1737459"/>
    <lineage>
        <taxon>Bacteria</taxon>
        <taxon>Pseudomonadati</taxon>
        <taxon>Pseudomonadota</taxon>
        <taxon>Gammaproteobacteria</taxon>
        <taxon>Alteromonadales</taxon>
        <taxon>Pseudoalteromonadaceae</taxon>
        <taxon>Pseudoalteromonas</taxon>
    </lineage>
</organism>
<evidence type="ECO:0000256" key="1">
    <source>
        <dbReference type="ARBA" id="ARBA00009460"/>
    </source>
</evidence>
<dbReference type="PANTHER" id="PTHR12149">
    <property type="entry name" value="FRUCTOSAMINE 3 KINASE-RELATED PROTEIN"/>
    <property type="match status" value="1"/>
</dbReference>
<dbReference type="Gene3D" id="3.90.1200.10">
    <property type="match status" value="1"/>
</dbReference>
<evidence type="ECO:0000256" key="2">
    <source>
        <dbReference type="PIRNR" id="PIRNR006221"/>
    </source>
</evidence>
<dbReference type="EMBL" id="JBHRSD010000002">
    <property type="protein sequence ID" value="MFC3031412.1"/>
    <property type="molecule type" value="Genomic_DNA"/>
</dbReference>
<proteinExistence type="inferred from homology"/>